<dbReference type="GO" id="GO:0003676">
    <property type="term" value="F:nucleic acid binding"/>
    <property type="evidence" value="ECO:0007669"/>
    <property type="project" value="InterPro"/>
</dbReference>
<protein>
    <submittedName>
        <fullName evidence="3">Dna damage-binding protein 1a</fullName>
    </submittedName>
</protein>
<organism evidence="3">
    <name type="scientific">Nannochloropsis gaditana (strain CCMP526)</name>
    <name type="common">Green microalga</name>
    <name type="synonym">Microchloropsis gaditana</name>
    <dbReference type="NCBI Taxonomy" id="1093141"/>
    <lineage>
        <taxon>Eukaryota</taxon>
        <taxon>Sar</taxon>
        <taxon>Stramenopiles</taxon>
        <taxon>Ochrophyta</taxon>
        <taxon>Eustigmatophyceae</taxon>
        <taxon>Eustigmatales</taxon>
        <taxon>Monodopsidaceae</taxon>
        <taxon>Nannochloropsis</taxon>
    </lineage>
</organism>
<gene>
    <name evidence="3" type="ORF">NGATSA_3011900</name>
</gene>
<dbReference type="Pfam" id="PF23726">
    <property type="entry name" value="Beta-prop_RSE1_2nd"/>
    <property type="match status" value="1"/>
</dbReference>
<proteinExistence type="evidence at transcript level"/>
<dbReference type="GO" id="GO:0005634">
    <property type="term" value="C:nucleus"/>
    <property type="evidence" value="ECO:0007669"/>
    <property type="project" value="InterPro"/>
</dbReference>
<dbReference type="InterPro" id="IPR015943">
    <property type="entry name" value="WD40/YVTN_repeat-like_dom_sf"/>
</dbReference>
<dbReference type="InterPro" id="IPR050358">
    <property type="entry name" value="RSE1/DDB1/CFT1"/>
</dbReference>
<feature type="domain" description="RSE1/DDB1/CPSF1 second beta-propeller" evidence="2">
    <location>
        <begin position="5"/>
        <end position="275"/>
    </location>
</feature>
<sequence>GNMVGEMLVQVTDASVRLLDLASASSPLLSEWISAHGTRITVAAGNAMQVVLALSGGEVVYLELKANQRALEEKARIHLEHEVSCLSVHPLIPGPVPGEDGAEEAMQVEDGREEAPPSAFLVAVGTWTDLSVRLLALPSLQSLHRCELGSDTQARSVLLITLQADIHYLLVGLGDGFLVSFAVALEGKTPALGPRKKVSLGTQPLSLTPFSSTAAEPCVFVCSERPTVIHVSKADKLLYSNVNTSEVTLMAPFHSALFPDCLALASETGLRIGTVDDIQKLRIQTVPLGESPRRIAHIPQAGVLAVLTAKYAVGENGEEETNYVRFLDDASFEAVGAFELRPMELACSVAACTFAKDPREYLVVGTCMALEDEDEPREGRLIV</sequence>
<feature type="non-terminal residue" evidence="3">
    <location>
        <position position="383"/>
    </location>
</feature>
<name>I2CQY4_NANGC</name>
<evidence type="ECO:0000313" key="3">
    <source>
        <dbReference type="EMBL" id="AFJ69317.1"/>
    </source>
</evidence>
<feature type="domain" description="RSE1/DDB1/CPSF1 C-terminal" evidence="1">
    <location>
        <begin position="323"/>
        <end position="383"/>
    </location>
</feature>
<reference evidence="3" key="1">
    <citation type="journal article" date="2012" name="Bioengineered">
        <title>Additional insights into the genome of the oleaginous model alga Nannochloropsis gaditana.</title>
        <authorList>
            <person name="Jinkerson R.E."/>
            <person name="Radakovits R."/>
            <person name="Posewitz M.C."/>
        </authorList>
    </citation>
    <scope>NUCLEOTIDE SEQUENCE</scope>
    <source>
        <strain evidence="3">CCMP526</strain>
    </source>
</reference>
<accession>I2CQY4</accession>
<evidence type="ECO:0000259" key="1">
    <source>
        <dbReference type="Pfam" id="PF03178"/>
    </source>
</evidence>
<dbReference type="Gene3D" id="2.130.10.10">
    <property type="entry name" value="YVTN repeat-like/Quinoprotein amine dehydrogenase"/>
    <property type="match status" value="1"/>
</dbReference>
<dbReference type="EMBL" id="JU980254">
    <property type="protein sequence ID" value="AFJ69317.1"/>
    <property type="molecule type" value="mRNA"/>
</dbReference>
<dbReference type="InterPro" id="IPR058543">
    <property type="entry name" value="Beta-prop_RSE1/DDB1/CPSF1_2nd"/>
</dbReference>
<dbReference type="Pfam" id="PF03178">
    <property type="entry name" value="CPSF_A"/>
    <property type="match status" value="1"/>
</dbReference>
<dbReference type="InterPro" id="IPR004871">
    <property type="entry name" value="RSE1/DDB1/CPSF1_C"/>
</dbReference>
<dbReference type="AlphaFoldDB" id="I2CQY4"/>
<feature type="non-terminal residue" evidence="3">
    <location>
        <position position="1"/>
    </location>
</feature>
<reference evidence="3" key="2">
    <citation type="journal article" date="2012" name="Nat. Commun.">
        <title>Draft genome sequence and genetic transformation of the oleaginous alga Nannochloropis gaditana.</title>
        <authorList>
            <person name="Radakovits R."/>
            <person name="Jinkerson R.E."/>
            <person name="Fuerstenberg S.I."/>
            <person name="Tae H."/>
            <person name="Settlage R.E."/>
            <person name="Boore J.L."/>
            <person name="Posewitz M.C."/>
        </authorList>
    </citation>
    <scope>NUCLEOTIDE SEQUENCE</scope>
    <source>
        <strain evidence="3">CCMP526</strain>
    </source>
</reference>
<evidence type="ECO:0000259" key="2">
    <source>
        <dbReference type="Pfam" id="PF23726"/>
    </source>
</evidence>
<dbReference type="PANTHER" id="PTHR10644">
    <property type="entry name" value="DNA REPAIR/RNA PROCESSING CPSF FAMILY"/>
    <property type="match status" value="1"/>
</dbReference>